<evidence type="ECO:0000256" key="1">
    <source>
        <dbReference type="ARBA" id="ARBA00004141"/>
    </source>
</evidence>
<dbReference type="PANTHER" id="PTHR45695:SF9">
    <property type="entry name" value="LEUCOKININ RECEPTOR"/>
    <property type="match status" value="1"/>
</dbReference>
<evidence type="ECO:0000256" key="5">
    <source>
        <dbReference type="SAM" id="Phobius"/>
    </source>
</evidence>
<feature type="transmembrane region" description="Helical" evidence="5">
    <location>
        <begin position="352"/>
        <end position="376"/>
    </location>
</feature>
<feature type="transmembrane region" description="Helical" evidence="5">
    <location>
        <begin position="99"/>
        <end position="120"/>
    </location>
</feature>
<reference evidence="6" key="1">
    <citation type="submission" date="2021-02" db="EMBL/GenBank/DDBJ databases">
        <authorList>
            <person name="Nowell W R."/>
        </authorList>
    </citation>
    <scope>NUCLEOTIDE SEQUENCE</scope>
</reference>
<accession>A0A814HH02</accession>
<comment type="caution">
    <text evidence="6">The sequence shown here is derived from an EMBL/GenBank/DDBJ whole genome shotgun (WGS) entry which is preliminary data.</text>
</comment>
<feature type="transmembrane region" description="Helical" evidence="5">
    <location>
        <begin position="444"/>
        <end position="464"/>
    </location>
</feature>
<protein>
    <submittedName>
        <fullName evidence="6">Uncharacterized protein</fullName>
    </submittedName>
</protein>
<feature type="transmembrane region" description="Helical" evidence="5">
    <location>
        <begin position="48"/>
        <end position="66"/>
    </location>
</feature>
<keyword evidence="5" id="KW-1133">Transmembrane helix</keyword>
<name>A0A814HH02_9BILA</name>
<organism evidence="6 7">
    <name type="scientific">Adineta steineri</name>
    <dbReference type="NCBI Taxonomy" id="433720"/>
    <lineage>
        <taxon>Eukaryota</taxon>
        <taxon>Metazoa</taxon>
        <taxon>Spiralia</taxon>
        <taxon>Gnathifera</taxon>
        <taxon>Rotifera</taxon>
        <taxon>Eurotatoria</taxon>
        <taxon>Bdelloidea</taxon>
        <taxon>Adinetida</taxon>
        <taxon>Adinetidae</taxon>
        <taxon>Adineta</taxon>
    </lineage>
</organism>
<evidence type="ECO:0000256" key="3">
    <source>
        <dbReference type="ARBA" id="ARBA00023170"/>
    </source>
</evidence>
<gene>
    <name evidence="6" type="ORF">IZO911_LOCUS18169</name>
</gene>
<keyword evidence="5" id="KW-0812">Transmembrane</keyword>
<proteinExistence type="predicted"/>
<keyword evidence="3" id="KW-0675">Receptor</keyword>
<dbReference type="Gene3D" id="1.20.1070.10">
    <property type="entry name" value="Rhodopsin 7-helix transmembrane proteins"/>
    <property type="match status" value="2"/>
</dbReference>
<keyword evidence="4" id="KW-0807">Transducer</keyword>
<dbReference type="GO" id="GO:0005886">
    <property type="term" value="C:plasma membrane"/>
    <property type="evidence" value="ECO:0007669"/>
    <property type="project" value="TreeGrafter"/>
</dbReference>
<dbReference type="Proteomes" id="UP000663860">
    <property type="component" value="Unassembled WGS sequence"/>
</dbReference>
<evidence type="ECO:0000313" key="7">
    <source>
        <dbReference type="Proteomes" id="UP000663860"/>
    </source>
</evidence>
<evidence type="ECO:0000256" key="4">
    <source>
        <dbReference type="ARBA" id="ARBA00023224"/>
    </source>
</evidence>
<sequence length="568" mass="66052">MILTRESIDPCVLCNVLAPIFICGFFGNIICIIVFLRRRFRTRSISVYFIALFFIDCLLLFISHVAKMLIFDASKSCWFNIFLSKFIELIHYDSMVEHGVLSVLTYNTIYTQISMLIFMFMSIQRVRTFSSISYRESRMCAFMLTLIAFIYGIIVSYIQLYDGFCIKELKLNENQNFQIDLLINDTRLVYNEQCASRFINNSVFNSTTTAYHHNLTYSVTNESLNNSTDPICHSRKNWHRIRHRTVAYVYLQSYMSIDWPDKYANRTECDDTEDDTEKLPEYLLLAINNLTHPQLQSRPGIDYFLEHQYCTQTAHFINAYANCSFPLSATTFQNFYQFLYDRRLSLKNRYTIGFIIGTFIPSSICILSSFICLYYISNRPLIRKHSHSRAELRSLSLILVEILLSLMSALQSYIINFFTCHGLLFRMQSDKCYGPQSENILPMFLGSIVELFTSTSNILILMICGAQFRNELIEILHLKKLFSKQKERQSRGEESKSNRKPSAIALPLRMVLPSTLSHNEMSRRTDISYDPSMDSLIITGQNKDEISITEADQHSDETSQYLIKLTSV</sequence>
<feature type="transmembrane region" description="Helical" evidence="5">
    <location>
        <begin position="397"/>
        <end position="424"/>
    </location>
</feature>
<keyword evidence="5" id="KW-0472">Membrane</keyword>
<dbReference type="AlphaFoldDB" id="A0A814HH02"/>
<feature type="transmembrane region" description="Helical" evidence="5">
    <location>
        <begin position="16"/>
        <end position="36"/>
    </location>
</feature>
<dbReference type="PANTHER" id="PTHR45695">
    <property type="entry name" value="LEUCOKININ RECEPTOR-RELATED"/>
    <property type="match status" value="1"/>
</dbReference>
<comment type="subcellular location">
    <subcellularLocation>
        <location evidence="1">Membrane</location>
        <topology evidence="1">Multi-pass membrane protein</topology>
    </subcellularLocation>
</comment>
<dbReference type="EMBL" id="CAJNOE010000173">
    <property type="protein sequence ID" value="CAF1010822.1"/>
    <property type="molecule type" value="Genomic_DNA"/>
</dbReference>
<keyword evidence="2" id="KW-0297">G-protein coupled receptor</keyword>
<dbReference type="SUPFAM" id="SSF81321">
    <property type="entry name" value="Family A G protein-coupled receptor-like"/>
    <property type="match status" value="1"/>
</dbReference>
<evidence type="ECO:0000256" key="2">
    <source>
        <dbReference type="ARBA" id="ARBA00023040"/>
    </source>
</evidence>
<evidence type="ECO:0000313" key="6">
    <source>
        <dbReference type="EMBL" id="CAF1010822.1"/>
    </source>
</evidence>
<feature type="transmembrane region" description="Helical" evidence="5">
    <location>
        <begin position="141"/>
        <end position="160"/>
    </location>
</feature>
<dbReference type="GO" id="GO:0004930">
    <property type="term" value="F:G protein-coupled receptor activity"/>
    <property type="evidence" value="ECO:0007669"/>
    <property type="project" value="UniProtKB-KW"/>
</dbReference>